<dbReference type="InterPro" id="IPR023620">
    <property type="entry name" value="SmpB"/>
</dbReference>
<keyword evidence="5" id="KW-1185">Reference proteome</keyword>
<dbReference type="GO" id="GO:0003723">
    <property type="term" value="F:RNA binding"/>
    <property type="evidence" value="ECO:0007669"/>
    <property type="project" value="UniProtKB-UniRule"/>
</dbReference>
<accession>A0A4Q0AG07</accession>
<dbReference type="SUPFAM" id="SSF74982">
    <property type="entry name" value="Small protein B (SmpB)"/>
    <property type="match status" value="1"/>
</dbReference>
<dbReference type="NCBIfam" id="TIGR00086">
    <property type="entry name" value="smpB"/>
    <property type="match status" value="1"/>
</dbReference>
<organism evidence="4 5">
    <name type="scientific">Candidatus Chaera renei</name>
    <dbReference type="NCBI Taxonomy" id="2506947"/>
    <lineage>
        <taxon>Bacteria</taxon>
        <taxon>Candidatus Saccharimonadota</taxon>
        <taxon>Candidatus Saccharimonadia</taxon>
        <taxon>Candidatus Saccharimonadales</taxon>
        <taxon>Candidatus Saccharimonadaceae</taxon>
        <taxon>Candidatus Chaera</taxon>
    </lineage>
</organism>
<dbReference type="Pfam" id="PF01668">
    <property type="entry name" value="SmpB"/>
    <property type="match status" value="1"/>
</dbReference>
<dbReference type="AlphaFoldDB" id="A0A4Q0AG07"/>
<gene>
    <name evidence="3 4" type="primary">smpB</name>
    <name evidence="4" type="ORF">EOT04_03060</name>
</gene>
<proteinExistence type="inferred from homology"/>
<name>A0A4Q0AG07_9BACT</name>
<comment type="similarity">
    <text evidence="3">Belongs to the SmpB family.</text>
</comment>
<dbReference type="GO" id="GO:0005829">
    <property type="term" value="C:cytosol"/>
    <property type="evidence" value="ECO:0007669"/>
    <property type="project" value="TreeGrafter"/>
</dbReference>
<dbReference type="NCBIfam" id="NF003843">
    <property type="entry name" value="PRK05422.1"/>
    <property type="match status" value="1"/>
</dbReference>
<dbReference type="Gene3D" id="2.40.280.10">
    <property type="match status" value="1"/>
</dbReference>
<comment type="caution">
    <text evidence="4">The sequence shown here is derived from an EMBL/GenBank/DDBJ whole genome shotgun (WGS) entry which is preliminary data.</text>
</comment>
<comment type="function">
    <text evidence="3">Required for rescue of stalled ribosomes mediated by trans-translation. Binds to transfer-messenger RNA (tmRNA), required for stable association of tmRNA with ribosomes. tmRNA and SmpB together mimic tRNA shape, replacing the anticodon stem-loop with SmpB. tmRNA is encoded by the ssrA gene; the 2 termini fold to resemble tRNA(Ala) and it encodes a 'tag peptide', a short internal open reading frame. During trans-translation Ala-aminoacylated tmRNA acts like a tRNA, entering the A-site of stalled ribosomes, displacing the stalled mRNA. The ribosome then switches to translate the ORF on the tmRNA; the nascent peptide is terminated with the 'tag peptide' encoded by the tmRNA and targeted for degradation. The ribosome is freed to recommence translation, which seems to be the essential function of trans-translation.</text>
</comment>
<protein>
    <recommendedName>
        <fullName evidence="3">SsrA-binding protein</fullName>
    </recommendedName>
    <alternativeName>
        <fullName evidence="3">Small protein B</fullName>
    </alternativeName>
</protein>
<evidence type="ECO:0000256" key="2">
    <source>
        <dbReference type="ARBA" id="ARBA00022884"/>
    </source>
</evidence>
<dbReference type="GO" id="GO:0070930">
    <property type="term" value="P:trans-translation-dependent protein tagging"/>
    <property type="evidence" value="ECO:0007669"/>
    <property type="project" value="TreeGrafter"/>
</dbReference>
<evidence type="ECO:0000313" key="4">
    <source>
        <dbReference type="EMBL" id="RWZ78082.1"/>
    </source>
</evidence>
<dbReference type="EMBL" id="SCKW01000037">
    <property type="protein sequence ID" value="RWZ78082.1"/>
    <property type="molecule type" value="Genomic_DNA"/>
</dbReference>
<dbReference type="GO" id="GO:0070929">
    <property type="term" value="P:trans-translation"/>
    <property type="evidence" value="ECO:0007669"/>
    <property type="project" value="UniProtKB-UniRule"/>
</dbReference>
<reference evidence="4" key="1">
    <citation type="submission" date="2019-01" db="EMBL/GenBank/DDBJ databases">
        <title>Genomic signatures and co-occurrence patterns of the ultra-small Saccharimodia (Patescibacteria phylum) suggest a symbiotic lifestyle.</title>
        <authorList>
            <person name="Lemos L."/>
            <person name="Medeiros J."/>
            <person name="Andreote F."/>
            <person name="Fernandes G."/>
            <person name="Varani A."/>
            <person name="Oliveira G."/>
            <person name="Pylro V."/>
        </authorList>
    </citation>
    <scope>NUCLEOTIDE SEQUENCE [LARGE SCALE GENOMIC DNA]</scope>
    <source>
        <strain evidence="4">AMD01</strain>
    </source>
</reference>
<keyword evidence="1 3" id="KW-0963">Cytoplasm</keyword>
<comment type="subcellular location">
    <subcellularLocation>
        <location evidence="3">Cytoplasm</location>
    </subcellularLocation>
    <text evidence="3">The tmRNA-SmpB complex associates with stalled 70S ribosomes.</text>
</comment>
<evidence type="ECO:0000256" key="1">
    <source>
        <dbReference type="ARBA" id="ARBA00022490"/>
    </source>
</evidence>
<dbReference type="PANTHER" id="PTHR30308">
    <property type="entry name" value="TMRNA-BINDING COMPONENT OF TRANS-TRANSLATION TAGGING COMPLEX"/>
    <property type="match status" value="1"/>
</dbReference>
<evidence type="ECO:0000313" key="5">
    <source>
        <dbReference type="Proteomes" id="UP000289269"/>
    </source>
</evidence>
<dbReference type="HAMAP" id="MF_00023">
    <property type="entry name" value="SmpB"/>
    <property type="match status" value="1"/>
</dbReference>
<dbReference type="Proteomes" id="UP000289269">
    <property type="component" value="Unassembled WGS sequence"/>
</dbReference>
<evidence type="ECO:0000256" key="3">
    <source>
        <dbReference type="HAMAP-Rule" id="MF_00023"/>
    </source>
</evidence>
<keyword evidence="2 3" id="KW-0694">RNA-binding</keyword>
<dbReference type="PANTHER" id="PTHR30308:SF2">
    <property type="entry name" value="SSRA-BINDING PROTEIN"/>
    <property type="match status" value="1"/>
</dbReference>
<dbReference type="InterPro" id="IPR000037">
    <property type="entry name" value="SsrA-bd_prot"/>
</dbReference>
<sequence length="160" mass="17822">MVKKRPEPPSIVNRRAFYDYHVQTQNELTAGMVLSGAEVRAIRDGRANLKGAFVSVKNDELWLNNASLSLRASGPGNDITVDSRPRKLLASKKQISDLIKAKQSGLTIVPIKILAGGRYIKAVIAPAKGKKTYDKRQVLKKRAEMRDIRQADKLRRKATT</sequence>